<dbReference type="Gene3D" id="3.30.479.30">
    <property type="entry name" value="Band 7 domain"/>
    <property type="match status" value="1"/>
</dbReference>
<dbReference type="RefSeq" id="WP_210421550.1">
    <property type="nucleotide sequence ID" value="NZ_OCPC01000007.1"/>
</dbReference>
<feature type="coiled-coil region" evidence="6">
    <location>
        <begin position="238"/>
        <end position="284"/>
    </location>
</feature>
<dbReference type="Pfam" id="PF01145">
    <property type="entry name" value="Band_7"/>
    <property type="match status" value="1"/>
</dbReference>
<keyword evidence="6" id="KW-0175">Coiled coil</keyword>
<evidence type="ECO:0000256" key="7">
    <source>
        <dbReference type="SAM" id="Phobius"/>
    </source>
</evidence>
<evidence type="ECO:0000313" key="11">
    <source>
        <dbReference type="Proteomes" id="UP000219465"/>
    </source>
</evidence>
<keyword evidence="11" id="KW-1185">Reference proteome</keyword>
<evidence type="ECO:0000256" key="4">
    <source>
        <dbReference type="ARBA" id="ARBA00022475"/>
    </source>
</evidence>
<evidence type="ECO:0000256" key="2">
    <source>
        <dbReference type="ARBA" id="ARBA00004236"/>
    </source>
</evidence>
<feature type="domain" description="Flotillin C-terminal" evidence="9">
    <location>
        <begin position="395"/>
        <end position="515"/>
    </location>
</feature>
<keyword evidence="7" id="KW-0812">Transmembrane</keyword>
<feature type="domain" description="Band 7" evidence="8">
    <location>
        <begin position="40"/>
        <end position="221"/>
    </location>
</feature>
<organism evidence="10 11">
    <name type="scientific">Hoeflea halophila</name>
    <dbReference type="NCBI Taxonomy" id="714899"/>
    <lineage>
        <taxon>Bacteria</taxon>
        <taxon>Pseudomonadati</taxon>
        <taxon>Pseudomonadota</taxon>
        <taxon>Alphaproteobacteria</taxon>
        <taxon>Hyphomicrobiales</taxon>
        <taxon>Rhizobiaceae</taxon>
        <taxon>Hoeflea</taxon>
    </lineage>
</organism>
<dbReference type="AlphaFoldDB" id="A0A286IFZ5"/>
<sequence length="538" mass="59328">MPLGDLALVWLFSLLTIALFLIIAIWFLQRYFAKATLDTALVRTGLGGKRVVLDGGCLALPILHQIQRVSMGSVTFPAGRKGRDSLLTKDQLRADIEMEFELRVEPTAEGVATAAQVLGMRIARGGDAIREVVAGALINAMQDAAAQRNLADIHLDRSGYTAQVTQAVAEHAARLGLTMVSTSLVSVDQSDLSQLNEGNAFNAQGMRRLAEMVAEQRKARVRVETETEIAIRESRLSQHQRQLELQRAEKEAEIVQQEHLRRMESEARARSDQAEAQAEFATEQARIEKTQRVKAAQVANDEALRRAEMAAVLALEETRIENEVQLAKRRIEESSTKAAEEEARAQVLLAAERVQMQKERAVVEREQEISSLRQKKDIALEDARVKSDVGTMLAKAKGEAEVARSLAETEQRRMEAEAAGRHALNQAENTLSESVIRMRLEERKLDRLPEIMTQMMKPVEKIDSIRINQIGGMGNGGTSGGGSGVDNAFGAAMDQILGMAVRLPAMKQMGEEIGLDFDANLAGRTADYAQRTKQKDKD</sequence>
<dbReference type="InterPro" id="IPR031905">
    <property type="entry name" value="Flotillin_C"/>
</dbReference>
<accession>A0A286IFZ5</accession>
<dbReference type="InterPro" id="IPR001107">
    <property type="entry name" value="Band_7"/>
</dbReference>
<evidence type="ECO:0000259" key="9">
    <source>
        <dbReference type="Pfam" id="PF15975"/>
    </source>
</evidence>
<keyword evidence="4" id="KW-1003">Cell membrane</keyword>
<dbReference type="SUPFAM" id="SSF117892">
    <property type="entry name" value="Band 7/SPFH domain"/>
    <property type="match status" value="1"/>
</dbReference>
<evidence type="ECO:0000256" key="1">
    <source>
        <dbReference type="ARBA" id="ARBA00004167"/>
    </source>
</evidence>
<dbReference type="GO" id="GO:0005886">
    <property type="term" value="C:plasma membrane"/>
    <property type="evidence" value="ECO:0007669"/>
    <property type="project" value="UniProtKB-SubCell"/>
</dbReference>
<comment type="similarity">
    <text evidence="3">Belongs to the band 7/mec-2 family. Flotillin subfamily.</text>
</comment>
<dbReference type="InterPro" id="IPR036013">
    <property type="entry name" value="Band_7/SPFH_dom_sf"/>
</dbReference>
<dbReference type="EMBL" id="OCPC01000007">
    <property type="protein sequence ID" value="SOE18981.1"/>
    <property type="molecule type" value="Genomic_DNA"/>
</dbReference>
<evidence type="ECO:0000259" key="8">
    <source>
        <dbReference type="Pfam" id="PF01145"/>
    </source>
</evidence>
<name>A0A286IFZ5_9HYPH</name>
<evidence type="ECO:0000256" key="6">
    <source>
        <dbReference type="SAM" id="Coils"/>
    </source>
</evidence>
<feature type="transmembrane region" description="Helical" evidence="7">
    <location>
        <begin position="6"/>
        <end position="28"/>
    </location>
</feature>
<keyword evidence="5 7" id="KW-0472">Membrane</keyword>
<reference evidence="11" key="1">
    <citation type="submission" date="2017-08" db="EMBL/GenBank/DDBJ databases">
        <authorList>
            <person name="Varghese N."/>
            <person name="Submissions S."/>
        </authorList>
    </citation>
    <scope>NUCLEOTIDE SEQUENCE [LARGE SCALE GENOMIC DNA]</scope>
    <source>
        <strain evidence="11">KCTC 23107</strain>
    </source>
</reference>
<evidence type="ECO:0000256" key="5">
    <source>
        <dbReference type="ARBA" id="ARBA00023136"/>
    </source>
</evidence>
<proteinExistence type="inferred from homology"/>
<protein>
    <submittedName>
        <fullName evidence="10">Flotillin</fullName>
    </submittedName>
</protein>
<dbReference type="PANTHER" id="PTHR13806:SF31">
    <property type="entry name" value="FLOTILLIN-LIKE PROTEIN 1-RELATED"/>
    <property type="match status" value="1"/>
</dbReference>
<dbReference type="PANTHER" id="PTHR13806">
    <property type="entry name" value="FLOTILLIN-RELATED"/>
    <property type="match status" value="1"/>
</dbReference>
<comment type="subcellular location">
    <subcellularLocation>
        <location evidence="2">Cell membrane</location>
    </subcellularLocation>
    <subcellularLocation>
        <location evidence="1">Membrane</location>
        <topology evidence="1">Single-pass membrane protein</topology>
    </subcellularLocation>
</comment>
<gene>
    <name evidence="10" type="ORF">SAMN05877838_3931</name>
</gene>
<keyword evidence="7" id="KW-1133">Transmembrane helix</keyword>
<evidence type="ECO:0000256" key="3">
    <source>
        <dbReference type="ARBA" id="ARBA00007161"/>
    </source>
</evidence>
<dbReference type="Proteomes" id="UP000219465">
    <property type="component" value="Unassembled WGS sequence"/>
</dbReference>
<dbReference type="InterPro" id="IPR027705">
    <property type="entry name" value="Flotillin_fam"/>
</dbReference>
<dbReference type="Pfam" id="PF15975">
    <property type="entry name" value="Flot"/>
    <property type="match status" value="1"/>
</dbReference>
<evidence type="ECO:0000313" key="10">
    <source>
        <dbReference type="EMBL" id="SOE18981.1"/>
    </source>
</evidence>